<sequence length="105" mass="12445">MCFYVYQITCYTKCNYYGSIREDLDFIYGNNPELDIYNEDDREAIIEKISEVLDSYTNEEIVNELYGSSSDNENDYAAITKFMLMKLLLFKNCLMVLVMILFFNE</sequence>
<keyword evidence="1" id="KW-0472">Membrane</keyword>
<evidence type="ECO:0000313" key="2">
    <source>
        <dbReference type="EMBL" id="QKU35655.1"/>
    </source>
</evidence>
<organism evidence="2">
    <name type="scientific">Tupanvirus soda lake</name>
    <dbReference type="NCBI Taxonomy" id="2126985"/>
    <lineage>
        <taxon>Viruses</taxon>
        <taxon>Varidnaviria</taxon>
        <taxon>Bamfordvirae</taxon>
        <taxon>Nucleocytoviricota</taxon>
        <taxon>Megaviricetes</taxon>
        <taxon>Imitervirales</taxon>
        <taxon>Mimiviridae</taxon>
        <taxon>Megamimivirinae</taxon>
        <taxon>Tupanvirus</taxon>
        <taxon>Tupanvirus salinum</taxon>
    </lineage>
</organism>
<name>A0A6N1NMU9_9VIRU</name>
<reference evidence="2" key="1">
    <citation type="submission" date="2017-01" db="EMBL/GenBank/DDBJ databases">
        <authorList>
            <person name="Assis F.L."/>
            <person name="Abrahao J.S."/>
            <person name="Silva L."/>
            <person name="Khalil J.B."/>
            <person name="Rodrigues R."/>
            <person name="Silva L.S."/>
            <person name="Arantes T."/>
            <person name="Boratto P."/>
            <person name="Andrade M."/>
            <person name="Kroon E.G."/>
            <person name="Ribeiro B."/>
            <person name="Bergier I."/>
            <person name="Seligmann H."/>
            <person name="Ghigo E."/>
            <person name="Colson P."/>
            <person name="Levasseur A."/>
            <person name="Raoult D."/>
            <person name="Scola B.L."/>
        </authorList>
    </citation>
    <scope>NUCLEOTIDE SEQUENCE</scope>
    <source>
        <strain evidence="2">Soda lake</strain>
    </source>
</reference>
<evidence type="ECO:0000256" key="1">
    <source>
        <dbReference type="SAM" id="Phobius"/>
    </source>
</evidence>
<dbReference type="KEGG" id="vg:80519093"/>
<reference evidence="2" key="2">
    <citation type="journal article" date="2018" name="Nat. Commun.">
        <title>Tailed giant Tupanvirus possesses the most complete translational apparatus of the known virosphere.</title>
        <authorList>
            <person name="Abrahao J."/>
            <person name="Silva L."/>
            <person name="Silva L.S."/>
            <person name="Khalil J.Y.B."/>
            <person name="Rodrigues R."/>
            <person name="Arantes T."/>
            <person name="Assis F."/>
            <person name="Boratto P."/>
            <person name="Andrade M."/>
            <person name="Kroon E.G."/>
            <person name="Ribeiro B."/>
            <person name="Bergier I."/>
            <person name="Seligmann H."/>
            <person name="Ghigo E."/>
            <person name="Colson P."/>
            <person name="Levasseur A."/>
            <person name="Kroemer G."/>
            <person name="Raoult D."/>
            <person name="La Scola B."/>
        </authorList>
    </citation>
    <scope>NUCLEOTIDE SEQUENCE [LARGE SCALE GENOMIC DNA]</scope>
    <source>
        <strain evidence="2">Soda lake</strain>
    </source>
</reference>
<accession>A0A6N1NMU9</accession>
<proteinExistence type="predicted"/>
<keyword evidence="1" id="KW-1133">Transmembrane helix</keyword>
<protein>
    <submittedName>
        <fullName evidence="2">Putative orfan</fullName>
    </submittedName>
</protein>
<dbReference type="GeneID" id="80519093"/>
<keyword evidence="1" id="KW-0812">Transmembrane</keyword>
<dbReference type="EMBL" id="KY523104">
    <property type="protein sequence ID" value="QKU35655.1"/>
    <property type="molecule type" value="Genomic_DNA"/>
</dbReference>
<dbReference type="RefSeq" id="YP_010782329.1">
    <property type="nucleotide sequence ID" value="NC_075039.1"/>
</dbReference>
<feature type="transmembrane region" description="Helical" evidence="1">
    <location>
        <begin position="84"/>
        <end position="103"/>
    </location>
</feature>